<dbReference type="AlphaFoldDB" id="A0A0P6XNB9"/>
<dbReference type="EMBL" id="LGCM01000058">
    <property type="protein sequence ID" value="KPL78004.1"/>
    <property type="molecule type" value="Genomic_DNA"/>
</dbReference>
<reference evidence="1 2" key="1">
    <citation type="submission" date="2015-07" db="EMBL/GenBank/DDBJ databases">
        <title>Genome sequence of Levilinea saccharolytica DSM 16555.</title>
        <authorList>
            <person name="Hemp J."/>
            <person name="Ward L.M."/>
            <person name="Pace L.A."/>
            <person name="Fischer W.W."/>
        </authorList>
    </citation>
    <scope>NUCLEOTIDE SEQUENCE [LARGE SCALE GENOMIC DNA]</scope>
    <source>
        <strain evidence="1 2">KIBI-1</strain>
    </source>
</reference>
<evidence type="ECO:0000313" key="1">
    <source>
        <dbReference type="EMBL" id="KPL78004.1"/>
    </source>
</evidence>
<dbReference type="Proteomes" id="UP000050501">
    <property type="component" value="Unassembled WGS sequence"/>
</dbReference>
<keyword evidence="2" id="KW-1185">Reference proteome</keyword>
<evidence type="ECO:0000313" key="2">
    <source>
        <dbReference type="Proteomes" id="UP000050501"/>
    </source>
</evidence>
<organism evidence="1 2">
    <name type="scientific">Levilinea saccharolytica</name>
    <dbReference type="NCBI Taxonomy" id="229921"/>
    <lineage>
        <taxon>Bacteria</taxon>
        <taxon>Bacillati</taxon>
        <taxon>Chloroflexota</taxon>
        <taxon>Anaerolineae</taxon>
        <taxon>Anaerolineales</taxon>
        <taxon>Anaerolineaceae</taxon>
        <taxon>Levilinea</taxon>
    </lineage>
</organism>
<proteinExistence type="predicted"/>
<protein>
    <submittedName>
        <fullName evidence="1">Uncharacterized protein</fullName>
    </submittedName>
</protein>
<comment type="caution">
    <text evidence="1">The sequence shown here is derived from an EMBL/GenBank/DDBJ whole genome shotgun (WGS) entry which is preliminary data.</text>
</comment>
<sequence length="76" mass="8387">MWVVYTLAALGALYLLNPTAGILEFLPDNIPFIGNLDEGAAFMLVWAGLLEFFEGRKYRSAPPETPNSQPPTEENS</sequence>
<name>A0A0P6XNB9_9CHLR</name>
<gene>
    <name evidence="1" type="ORF">ADN01_15400</name>
</gene>
<dbReference type="STRING" id="229921.ADN01_15400"/>
<accession>A0A0P6XNB9</accession>